<dbReference type="EMBL" id="QGNW01000064">
    <property type="protein sequence ID" value="RVX03666.1"/>
    <property type="molecule type" value="Genomic_DNA"/>
</dbReference>
<comment type="caution">
    <text evidence="2">The sequence shown here is derived from an EMBL/GenBank/DDBJ whole genome shotgun (WGS) entry which is preliminary data.</text>
</comment>
<feature type="transmembrane region" description="Helical" evidence="1">
    <location>
        <begin position="66"/>
        <end position="86"/>
    </location>
</feature>
<organism evidence="2 3">
    <name type="scientific">Vitis vinifera</name>
    <name type="common">Grape</name>
    <dbReference type="NCBI Taxonomy" id="29760"/>
    <lineage>
        <taxon>Eukaryota</taxon>
        <taxon>Viridiplantae</taxon>
        <taxon>Streptophyta</taxon>
        <taxon>Embryophyta</taxon>
        <taxon>Tracheophyta</taxon>
        <taxon>Spermatophyta</taxon>
        <taxon>Magnoliopsida</taxon>
        <taxon>eudicotyledons</taxon>
        <taxon>Gunneridae</taxon>
        <taxon>Pentapetalae</taxon>
        <taxon>rosids</taxon>
        <taxon>Vitales</taxon>
        <taxon>Vitaceae</taxon>
        <taxon>Viteae</taxon>
        <taxon>Vitis</taxon>
    </lineage>
</organism>
<evidence type="ECO:0000256" key="1">
    <source>
        <dbReference type="SAM" id="Phobius"/>
    </source>
</evidence>
<reference evidence="2 3" key="1">
    <citation type="journal article" date="2018" name="PLoS Genet.">
        <title>Population sequencing reveals clonal diversity and ancestral inbreeding in the grapevine cultivar Chardonnay.</title>
        <authorList>
            <person name="Roach M.J."/>
            <person name="Johnson D.L."/>
            <person name="Bohlmann J."/>
            <person name="van Vuuren H.J."/>
            <person name="Jones S.J."/>
            <person name="Pretorius I.S."/>
            <person name="Schmidt S.A."/>
            <person name="Borneman A.R."/>
        </authorList>
    </citation>
    <scope>NUCLEOTIDE SEQUENCE [LARGE SCALE GENOMIC DNA]</scope>
    <source>
        <strain evidence="3">cv. Chardonnay</strain>
        <tissue evidence="2">Leaf</tissue>
    </source>
</reference>
<accession>A0A438J437</accession>
<dbReference type="PANTHER" id="PTHR33430:SF1">
    <property type="entry name" value="PGG DOMAIN-CONTAINING PROTEIN"/>
    <property type="match status" value="1"/>
</dbReference>
<sequence length="195" mass="21495">MSVTEDKALSSTTMLGIYKEGLDDIININTLFTSAVFIGLSFSNTTETLESREECKPDTGIAKRLVIFEVLSFSFFLLSTLLAKTLKLHLYIIKNKNNSNFLLMTRRLMLVTAAVGTIAGCVFLTLSLIDVVQIRLGKLTCTGSAWIASGFLVAIFALALIFWLPSLYILSASRGNWGKLENKKEVIVLHIHGIS</sequence>
<keyword evidence="1" id="KW-1133">Transmembrane helix</keyword>
<name>A0A438J437_VITVI</name>
<evidence type="ECO:0000313" key="2">
    <source>
        <dbReference type="EMBL" id="RVX03666.1"/>
    </source>
</evidence>
<dbReference type="AlphaFoldDB" id="A0A438J437"/>
<keyword evidence="1" id="KW-0472">Membrane</keyword>
<proteinExistence type="predicted"/>
<feature type="transmembrane region" description="Helical" evidence="1">
    <location>
        <begin position="146"/>
        <end position="170"/>
    </location>
</feature>
<evidence type="ECO:0000313" key="3">
    <source>
        <dbReference type="Proteomes" id="UP000288805"/>
    </source>
</evidence>
<dbReference type="PANTHER" id="PTHR33430">
    <property type="entry name" value="MATERNAL EFFECT EMBRYO ARREST PROTEIN"/>
    <property type="match status" value="1"/>
</dbReference>
<feature type="transmembrane region" description="Helical" evidence="1">
    <location>
        <begin position="107"/>
        <end position="126"/>
    </location>
</feature>
<keyword evidence="1" id="KW-0812">Transmembrane</keyword>
<protein>
    <submittedName>
        <fullName evidence="2">Uncharacterized protein</fullName>
    </submittedName>
</protein>
<gene>
    <name evidence="2" type="ORF">CK203_023125</name>
</gene>
<dbReference type="Proteomes" id="UP000288805">
    <property type="component" value="Unassembled WGS sequence"/>
</dbReference>